<evidence type="ECO:0000256" key="6">
    <source>
        <dbReference type="ARBA" id="ARBA00022840"/>
    </source>
</evidence>
<dbReference type="GO" id="GO:0008531">
    <property type="term" value="F:riboflavin kinase activity"/>
    <property type="evidence" value="ECO:0007669"/>
    <property type="project" value="UniProtKB-EC"/>
</dbReference>
<dbReference type="GO" id="GO:0005524">
    <property type="term" value="F:ATP binding"/>
    <property type="evidence" value="ECO:0007669"/>
    <property type="project" value="UniProtKB-KW"/>
</dbReference>
<evidence type="ECO:0000256" key="1">
    <source>
        <dbReference type="ARBA" id="ARBA00012105"/>
    </source>
</evidence>
<keyword evidence="6" id="KW-0067">ATP-binding</keyword>
<keyword evidence="5" id="KW-0547">Nucleotide-binding</keyword>
<dbReference type="SUPFAM" id="SSF82114">
    <property type="entry name" value="Riboflavin kinase-like"/>
    <property type="match status" value="1"/>
</dbReference>
<dbReference type="SMART" id="SM00904">
    <property type="entry name" value="Flavokinase"/>
    <property type="match status" value="1"/>
</dbReference>
<dbReference type="Proteomes" id="UP000176593">
    <property type="component" value="Unassembled WGS sequence"/>
</dbReference>
<dbReference type="EMBL" id="MGEQ01000007">
    <property type="protein sequence ID" value="OGL86689.1"/>
    <property type="molecule type" value="Genomic_DNA"/>
</dbReference>
<evidence type="ECO:0000256" key="7">
    <source>
        <dbReference type="ARBA" id="ARBA00047880"/>
    </source>
</evidence>
<dbReference type="InterPro" id="IPR023468">
    <property type="entry name" value="Riboflavin_kinase"/>
</dbReference>
<evidence type="ECO:0000259" key="8">
    <source>
        <dbReference type="SMART" id="SM00904"/>
    </source>
</evidence>
<keyword evidence="4" id="KW-0808">Transferase</keyword>
<name>A0A1F7V869_9BACT</name>
<comment type="caution">
    <text evidence="9">The sequence shown here is derived from an EMBL/GenBank/DDBJ whole genome shotgun (WGS) entry which is preliminary data.</text>
</comment>
<proteinExistence type="predicted"/>
<dbReference type="EC" id="2.7.1.26" evidence="1"/>
<dbReference type="GO" id="GO:0009231">
    <property type="term" value="P:riboflavin biosynthetic process"/>
    <property type="evidence" value="ECO:0007669"/>
    <property type="project" value="InterPro"/>
</dbReference>
<evidence type="ECO:0000256" key="2">
    <source>
        <dbReference type="ARBA" id="ARBA00022630"/>
    </source>
</evidence>
<evidence type="ECO:0000313" key="10">
    <source>
        <dbReference type="Proteomes" id="UP000176593"/>
    </source>
</evidence>
<dbReference type="Gene3D" id="2.40.30.30">
    <property type="entry name" value="Riboflavin kinase-like"/>
    <property type="match status" value="1"/>
</dbReference>
<dbReference type="PANTHER" id="PTHR22749">
    <property type="entry name" value="RIBOFLAVIN KINASE/FMN ADENYLYLTRANSFERASE"/>
    <property type="match status" value="1"/>
</dbReference>
<comment type="catalytic activity">
    <reaction evidence="7">
        <text>riboflavin + ATP = FMN + ADP + H(+)</text>
        <dbReference type="Rhea" id="RHEA:14357"/>
        <dbReference type="ChEBI" id="CHEBI:15378"/>
        <dbReference type="ChEBI" id="CHEBI:30616"/>
        <dbReference type="ChEBI" id="CHEBI:57986"/>
        <dbReference type="ChEBI" id="CHEBI:58210"/>
        <dbReference type="ChEBI" id="CHEBI:456216"/>
        <dbReference type="EC" id="2.7.1.26"/>
    </reaction>
</comment>
<evidence type="ECO:0000256" key="3">
    <source>
        <dbReference type="ARBA" id="ARBA00022643"/>
    </source>
</evidence>
<evidence type="ECO:0000313" key="9">
    <source>
        <dbReference type="EMBL" id="OGL86689.1"/>
    </source>
</evidence>
<dbReference type="InterPro" id="IPR015865">
    <property type="entry name" value="Riboflavin_kinase_bac/euk"/>
</dbReference>
<sequence length="127" mass="14192">MQPLTFRGRVERGEGMARRLGCPTANIAIEQGIIIPALGIYVGEAEVDHVRYSSLVCVSDGRTGINLKMEVHLLDQEKELAGKSMTVVLLEKLRDIIPYPGEEEMAKIIQKDMEQSRDWFKAHVLAA</sequence>
<dbReference type="AlphaFoldDB" id="A0A1F7V869"/>
<evidence type="ECO:0000256" key="4">
    <source>
        <dbReference type="ARBA" id="ARBA00022679"/>
    </source>
</evidence>
<reference evidence="9 10" key="1">
    <citation type="journal article" date="2016" name="Nat. Commun.">
        <title>Thousands of microbial genomes shed light on interconnected biogeochemical processes in an aquifer system.</title>
        <authorList>
            <person name="Anantharaman K."/>
            <person name="Brown C.T."/>
            <person name="Hug L.A."/>
            <person name="Sharon I."/>
            <person name="Castelle C.J."/>
            <person name="Probst A.J."/>
            <person name="Thomas B.C."/>
            <person name="Singh A."/>
            <person name="Wilkins M.J."/>
            <person name="Karaoz U."/>
            <person name="Brodie E.L."/>
            <person name="Williams K.H."/>
            <person name="Hubbard S.S."/>
            <person name="Banfield J.F."/>
        </authorList>
    </citation>
    <scope>NUCLEOTIDE SEQUENCE [LARGE SCALE GENOMIC DNA]</scope>
</reference>
<keyword evidence="3" id="KW-0288">FMN</keyword>
<keyword evidence="2" id="KW-0285">Flavoprotein</keyword>
<evidence type="ECO:0000256" key="5">
    <source>
        <dbReference type="ARBA" id="ARBA00022741"/>
    </source>
</evidence>
<dbReference type="PANTHER" id="PTHR22749:SF6">
    <property type="entry name" value="RIBOFLAVIN KINASE"/>
    <property type="match status" value="1"/>
</dbReference>
<dbReference type="Pfam" id="PF01687">
    <property type="entry name" value="Flavokinase"/>
    <property type="match status" value="1"/>
</dbReference>
<accession>A0A1F7V869</accession>
<gene>
    <name evidence="9" type="ORF">A3I41_05135</name>
</gene>
<dbReference type="GO" id="GO:0009398">
    <property type="term" value="P:FMN biosynthetic process"/>
    <property type="evidence" value="ECO:0007669"/>
    <property type="project" value="TreeGrafter"/>
</dbReference>
<feature type="domain" description="Riboflavin kinase" evidence="8">
    <location>
        <begin position="1"/>
        <end position="121"/>
    </location>
</feature>
<protein>
    <recommendedName>
        <fullName evidence="1">riboflavin kinase</fullName>
        <ecNumber evidence="1">2.7.1.26</ecNumber>
    </recommendedName>
</protein>
<dbReference type="InterPro" id="IPR023465">
    <property type="entry name" value="Riboflavin_kinase_dom_sf"/>
</dbReference>
<organism evidence="9 10">
    <name type="scientific">Candidatus Uhrbacteria bacterium RIFCSPLOWO2_02_FULL_48_18</name>
    <dbReference type="NCBI Taxonomy" id="1802408"/>
    <lineage>
        <taxon>Bacteria</taxon>
        <taxon>Candidatus Uhriibacteriota</taxon>
    </lineage>
</organism>